<dbReference type="OrthoDB" id="9770388at2"/>
<evidence type="ECO:0000313" key="3">
    <source>
        <dbReference type="Proteomes" id="UP000019028"/>
    </source>
</evidence>
<dbReference type="Gene3D" id="3.60.70.12">
    <property type="entry name" value="L-amino peptidase D-ALA esterase/amidase"/>
    <property type="match status" value="1"/>
</dbReference>
<dbReference type="KEGG" id="sod:Sant_0980"/>
<proteinExistence type="inferred from homology"/>
<dbReference type="PATRIC" id="fig|1239307.3.peg.1051"/>
<name>W0HQI6_9GAMM</name>
<keyword evidence="3" id="KW-1185">Reference proteome</keyword>
<dbReference type="Proteomes" id="UP000019028">
    <property type="component" value="Chromosome"/>
</dbReference>
<dbReference type="AlphaFoldDB" id="W0HQI6"/>
<dbReference type="GO" id="GO:0004177">
    <property type="term" value="F:aminopeptidase activity"/>
    <property type="evidence" value="ECO:0007669"/>
    <property type="project" value="TreeGrafter"/>
</dbReference>
<comment type="similarity">
    <text evidence="1">Belongs to the peptidase S58 family.</text>
</comment>
<dbReference type="Pfam" id="PF03576">
    <property type="entry name" value="Peptidase_S58"/>
    <property type="match status" value="1"/>
</dbReference>
<dbReference type="PANTHER" id="PTHR36512:SF3">
    <property type="entry name" value="BLR5678 PROTEIN"/>
    <property type="match status" value="1"/>
</dbReference>
<dbReference type="EMBL" id="CP006569">
    <property type="protein sequence ID" value="AHF76054.1"/>
    <property type="molecule type" value="Genomic_DNA"/>
</dbReference>
<accession>W0HQI6</accession>
<dbReference type="RefSeq" id="WP_025421187.1">
    <property type="nucleotide sequence ID" value="NZ_CP006569.1"/>
</dbReference>
<organism evidence="2 3">
    <name type="scientific">Sodalis praecaptivus</name>
    <dbReference type="NCBI Taxonomy" id="1239307"/>
    <lineage>
        <taxon>Bacteria</taxon>
        <taxon>Pseudomonadati</taxon>
        <taxon>Pseudomonadota</taxon>
        <taxon>Gammaproteobacteria</taxon>
        <taxon>Enterobacterales</taxon>
        <taxon>Bruguierivoracaceae</taxon>
        <taxon>Sodalis</taxon>
    </lineage>
</organism>
<evidence type="ECO:0000256" key="1">
    <source>
        <dbReference type="ARBA" id="ARBA00007068"/>
    </source>
</evidence>
<dbReference type="PANTHER" id="PTHR36512">
    <property type="entry name" value="D-AMINOPEPTIDASE"/>
    <property type="match status" value="1"/>
</dbReference>
<protein>
    <submittedName>
        <fullName evidence="2">Putative peptidase</fullName>
    </submittedName>
</protein>
<dbReference type="SUPFAM" id="SSF56266">
    <property type="entry name" value="DmpA/ArgJ-like"/>
    <property type="match status" value="1"/>
</dbReference>
<dbReference type="InterPro" id="IPR016117">
    <property type="entry name" value="ArgJ-like_dom_sf"/>
</dbReference>
<reference evidence="2 3" key="1">
    <citation type="journal article" date="2014" name="Genome Biol. Evol.">
        <title>Genome degeneration and adaptation in a nascent stage of symbiosis.</title>
        <authorList>
            <person name="Oakeson K.F."/>
            <person name="Gil R."/>
            <person name="Clayton A.L."/>
            <person name="Dunn D.M."/>
            <person name="von Niederhausern A.C."/>
            <person name="Hamil C."/>
            <person name="Aoyagi A."/>
            <person name="Duval B."/>
            <person name="Baca A."/>
            <person name="Silva F.J."/>
            <person name="Vallier A."/>
            <person name="Jackson D.G."/>
            <person name="Latorre A."/>
            <person name="Weiss R.B."/>
            <person name="Heddi A."/>
            <person name="Moya A."/>
            <person name="Dale C."/>
        </authorList>
    </citation>
    <scope>NUCLEOTIDE SEQUENCE [LARGE SCALE GENOMIC DNA]</scope>
    <source>
        <strain evidence="2 3">HS1</strain>
    </source>
</reference>
<evidence type="ECO:0000313" key="2">
    <source>
        <dbReference type="EMBL" id="AHF76054.1"/>
    </source>
</evidence>
<sequence>MDDYLHQQLRLLLGRWRDSGLVALPRVPCGARNDISDVAGVTVGHATLAAGDIQTGVTAIVPPGDNLFTAPLPCGAAVLNGFAKPVGLVQVAELGLLQTPILLSNTLAVGTLFTTLVREAIARNPELGRTLPTVNPLALECNDGWLNDIQALAVTEEVARQALSQASEQIARGSVGAGRGMSCFGLKGGIGSASRRCSSLNATLGVLVLANFGTLSSLTLDGVQLGAAVAPLLPELAPQQDAGSVIVIMATDAPLDGRQLSRIARRAGAGLGRIGSYWGHGSGDIALAFSTDPLPRPPADDALEPLLAAAADATEHAVVDALLSATPVTGFRGHHRPALRQVLDSLAQRYLH</sequence>
<gene>
    <name evidence="2" type="ORF">Sant_0980</name>
</gene>
<dbReference type="InterPro" id="IPR005321">
    <property type="entry name" value="Peptidase_S58_DmpA"/>
</dbReference>
<dbReference type="HOGENOM" id="CLU_024709_0_0_6"/>